<feature type="domain" description="Glycine-rich" evidence="1">
    <location>
        <begin position="41"/>
        <end position="221"/>
    </location>
</feature>
<accession>A0A142K4R7</accession>
<evidence type="ECO:0000313" key="2">
    <source>
        <dbReference type="EMBL" id="AMS00809.1"/>
    </source>
</evidence>
<evidence type="ECO:0000313" key="3">
    <source>
        <dbReference type="Proteomes" id="UP000222749"/>
    </source>
</evidence>
<reference evidence="3" key="1">
    <citation type="submission" date="2016-02" db="EMBL/GenBank/DDBJ databases">
        <authorList>
            <person name="Wen L."/>
            <person name="He K."/>
            <person name="Yang H."/>
        </authorList>
    </citation>
    <scope>NUCLEOTIDE SEQUENCE [LARGE SCALE GENOMIC DNA]</scope>
</reference>
<dbReference type="InterPro" id="IPR049304">
    <property type="entry name" value="Gly_rich_dom"/>
</dbReference>
<protein>
    <recommendedName>
        <fullName evidence="1">Glycine-rich domain-containing protein</fullName>
    </recommendedName>
</protein>
<dbReference type="EMBL" id="KU716094">
    <property type="protein sequence ID" value="AMS00809.1"/>
    <property type="molecule type" value="Genomic_DNA"/>
</dbReference>
<dbReference type="Pfam" id="PF21722">
    <property type="entry name" value="Gly_rich_2"/>
    <property type="match status" value="1"/>
</dbReference>
<name>A0A142K4R7_9CAUD</name>
<evidence type="ECO:0000259" key="1">
    <source>
        <dbReference type="Pfam" id="PF21722"/>
    </source>
</evidence>
<organism evidence="2 3">
    <name type="scientific">Mycobacterium phage Eidsmoe</name>
    <dbReference type="NCBI Taxonomy" id="1821221"/>
    <lineage>
        <taxon>Viruses</taxon>
        <taxon>Duplodnaviria</taxon>
        <taxon>Heunggongvirae</taxon>
        <taxon>Uroviricota</taxon>
        <taxon>Caudoviricetes</taxon>
        <taxon>Fromanvirus</taxon>
        <taxon>Fromanvirus alma</taxon>
    </lineage>
</organism>
<dbReference type="Proteomes" id="UP000222749">
    <property type="component" value="Segment"/>
</dbReference>
<proteinExistence type="predicted"/>
<gene>
    <name evidence="2" type="ORF">PBI_EIDSMOE_8</name>
</gene>
<sequence length="223" mass="21952">MAIRLGANSPAFRIGSQTPSRIFLGDRQVWPEFTPVTTQYTTGTTYNYAIPANCYLIDVVLLGGGGGGQGMGNATAWGQGGAAGQWQYFTLRRGVNVPWNVTAITGSIGAGGSAGPGGIYLSGGAGGNGGNTTATISGYGTVTALGGAGGNNRNLDTAGKSPGTINLQGIDYVGGEEAFNAAGGSAAGNVYGGGGQAAMLSTGSFGLAGGAGARGCVWIRAWV</sequence>